<organism evidence="1 2">
    <name type="scientific">Cryptolaemus montrouzieri</name>
    <dbReference type="NCBI Taxonomy" id="559131"/>
    <lineage>
        <taxon>Eukaryota</taxon>
        <taxon>Metazoa</taxon>
        <taxon>Ecdysozoa</taxon>
        <taxon>Arthropoda</taxon>
        <taxon>Hexapoda</taxon>
        <taxon>Insecta</taxon>
        <taxon>Pterygota</taxon>
        <taxon>Neoptera</taxon>
        <taxon>Endopterygota</taxon>
        <taxon>Coleoptera</taxon>
        <taxon>Polyphaga</taxon>
        <taxon>Cucujiformia</taxon>
        <taxon>Coccinelloidea</taxon>
        <taxon>Coccinellidae</taxon>
        <taxon>Scymninae</taxon>
        <taxon>Scymnini</taxon>
        <taxon>Cryptolaemus</taxon>
    </lineage>
</organism>
<sequence>MCCLFCKNNACLGASCNILTETARLLRNVLTRKSVRSDNIDLELSHGFAFSQEEGGAVSQAEVIRAYNTTNPKPEGT</sequence>
<evidence type="ECO:0000313" key="2">
    <source>
        <dbReference type="Proteomes" id="UP001516400"/>
    </source>
</evidence>
<accession>A0ABD2MHS9</accession>
<comment type="caution">
    <text evidence="1">The sequence shown here is derived from an EMBL/GenBank/DDBJ whole genome shotgun (WGS) entry which is preliminary data.</text>
</comment>
<keyword evidence="2" id="KW-1185">Reference proteome</keyword>
<reference evidence="1 2" key="1">
    <citation type="journal article" date="2021" name="BMC Biol.">
        <title>Horizontally acquired antibacterial genes associated with adaptive radiation of ladybird beetles.</title>
        <authorList>
            <person name="Li H.S."/>
            <person name="Tang X.F."/>
            <person name="Huang Y.H."/>
            <person name="Xu Z.Y."/>
            <person name="Chen M.L."/>
            <person name="Du X.Y."/>
            <person name="Qiu B.Y."/>
            <person name="Chen P.T."/>
            <person name="Zhang W."/>
            <person name="Slipinski A."/>
            <person name="Escalona H.E."/>
            <person name="Waterhouse R.M."/>
            <person name="Zwick A."/>
            <person name="Pang H."/>
        </authorList>
    </citation>
    <scope>NUCLEOTIDE SEQUENCE [LARGE SCALE GENOMIC DNA]</scope>
    <source>
        <strain evidence="1">SYSU2018</strain>
    </source>
</reference>
<protein>
    <submittedName>
        <fullName evidence="1">Uncharacterized protein</fullName>
    </submittedName>
</protein>
<dbReference type="Proteomes" id="UP001516400">
    <property type="component" value="Unassembled WGS sequence"/>
</dbReference>
<proteinExistence type="predicted"/>
<evidence type="ECO:0000313" key="1">
    <source>
        <dbReference type="EMBL" id="KAL3265914.1"/>
    </source>
</evidence>
<dbReference type="AlphaFoldDB" id="A0ABD2MHS9"/>
<gene>
    <name evidence="1" type="ORF">HHI36_010104</name>
</gene>
<dbReference type="EMBL" id="JABFTP020000001">
    <property type="protein sequence ID" value="KAL3265914.1"/>
    <property type="molecule type" value="Genomic_DNA"/>
</dbReference>
<name>A0ABD2MHS9_9CUCU</name>